<organism evidence="2 3">
    <name type="scientific">Corallincola holothuriorum</name>
    <dbReference type="NCBI Taxonomy" id="2282215"/>
    <lineage>
        <taxon>Bacteria</taxon>
        <taxon>Pseudomonadati</taxon>
        <taxon>Pseudomonadota</taxon>
        <taxon>Gammaproteobacteria</taxon>
        <taxon>Alteromonadales</taxon>
        <taxon>Psychromonadaceae</taxon>
        <taxon>Corallincola</taxon>
    </lineage>
</organism>
<keyword evidence="1" id="KW-1133">Transmembrane helix</keyword>
<dbReference type="Proteomes" id="UP000252558">
    <property type="component" value="Unassembled WGS sequence"/>
</dbReference>
<evidence type="ECO:0000313" key="2">
    <source>
        <dbReference type="EMBL" id="RCU48739.1"/>
    </source>
</evidence>
<gene>
    <name evidence="2" type="ORF">DU002_13160</name>
</gene>
<keyword evidence="1" id="KW-0472">Membrane</keyword>
<dbReference type="RefSeq" id="WP_114338863.1">
    <property type="nucleotide sequence ID" value="NZ_QPID01000008.1"/>
</dbReference>
<proteinExistence type="predicted"/>
<evidence type="ECO:0000256" key="1">
    <source>
        <dbReference type="SAM" id="Phobius"/>
    </source>
</evidence>
<name>A0A368NH61_9GAMM</name>
<keyword evidence="3" id="KW-1185">Reference proteome</keyword>
<evidence type="ECO:0000313" key="3">
    <source>
        <dbReference type="Proteomes" id="UP000252558"/>
    </source>
</evidence>
<comment type="caution">
    <text evidence="2">The sequence shown here is derived from an EMBL/GenBank/DDBJ whole genome shotgun (WGS) entry which is preliminary data.</text>
</comment>
<accession>A0A368NH61</accession>
<dbReference type="AlphaFoldDB" id="A0A368NH61"/>
<dbReference type="OrthoDB" id="5592313at2"/>
<dbReference type="EMBL" id="QPID01000008">
    <property type="protein sequence ID" value="RCU48739.1"/>
    <property type="molecule type" value="Genomic_DNA"/>
</dbReference>
<reference evidence="2 3" key="1">
    <citation type="submission" date="2018-07" db="EMBL/GenBank/DDBJ databases">
        <title>Corallincola holothuriorum sp. nov., a new facultative anaerobe isolated from sea cucumber Apostichopus japonicus.</title>
        <authorList>
            <person name="Xia H."/>
        </authorList>
    </citation>
    <scope>NUCLEOTIDE SEQUENCE [LARGE SCALE GENOMIC DNA]</scope>
    <source>
        <strain evidence="2 3">C4</strain>
    </source>
</reference>
<sequence>MLPFLIRWLPQMLLSLAIVGASMALLWWRLASIKQRPLAAAEQSDIASVGRGAVSSNALCGCQQRCSDHLYQISEPTDV</sequence>
<protein>
    <submittedName>
        <fullName evidence="2">Uncharacterized protein</fullName>
    </submittedName>
</protein>
<keyword evidence="1" id="KW-0812">Transmembrane</keyword>
<feature type="transmembrane region" description="Helical" evidence="1">
    <location>
        <begin position="12"/>
        <end position="30"/>
    </location>
</feature>